<reference evidence="1 2" key="1">
    <citation type="submission" date="2020-08" db="EMBL/GenBank/DDBJ databases">
        <authorList>
            <person name="Liu C."/>
            <person name="Sun Q."/>
        </authorList>
    </citation>
    <scope>NUCLEOTIDE SEQUENCE [LARGE SCALE GENOMIC DNA]</scope>
    <source>
        <strain evidence="1 2">NSJ-61</strain>
    </source>
</reference>
<proteinExistence type="predicted"/>
<dbReference type="AlphaFoldDB" id="A0A7G9GT06"/>
<accession>A0A7G9GT06</accession>
<keyword evidence="2" id="KW-1185">Reference proteome</keyword>
<gene>
    <name evidence="1" type="ORF">H9Q80_08370</name>
</gene>
<dbReference type="KEGG" id="ehn:H9Q80_08370"/>
<evidence type="ECO:0000313" key="2">
    <source>
        <dbReference type="Proteomes" id="UP000515856"/>
    </source>
</evidence>
<protein>
    <submittedName>
        <fullName evidence="1">Uncharacterized protein</fullName>
    </submittedName>
</protein>
<sequence>MKEVKTKFKEEQMFYGFSTISNEKEAKKDMLELIDRIRRVSKCDTVLPYVALIKDFYQDEGEFQLFVGRMEYHPDLEKLVVVEGDFATAEVEPAFGRFWRKAITSTERYMETKWADKNGYTPGSVKYLLFSEKIKSEHPTLDYYMQIEKK</sequence>
<organism evidence="1 2">
    <name type="scientific">[Eubacterium] hominis</name>
    <dbReference type="NCBI Taxonomy" id="2764325"/>
    <lineage>
        <taxon>Bacteria</taxon>
        <taxon>Bacillati</taxon>
        <taxon>Bacillota</taxon>
        <taxon>Erysipelotrichia</taxon>
        <taxon>Erysipelotrichales</taxon>
        <taxon>Erysipelotrichaceae</taxon>
        <taxon>Amedibacillus</taxon>
    </lineage>
</organism>
<dbReference type="EMBL" id="CP060636">
    <property type="protein sequence ID" value="QNM13938.1"/>
    <property type="molecule type" value="Genomic_DNA"/>
</dbReference>
<dbReference type="Proteomes" id="UP000515856">
    <property type="component" value="Chromosome"/>
</dbReference>
<evidence type="ECO:0000313" key="1">
    <source>
        <dbReference type="EMBL" id="QNM13938.1"/>
    </source>
</evidence>
<dbReference type="RefSeq" id="WP_117454920.1">
    <property type="nucleotide sequence ID" value="NZ_CP060636.1"/>
</dbReference>
<name>A0A7G9GT06_9FIRM</name>